<evidence type="ECO:0000313" key="2">
    <source>
        <dbReference type="Proteomes" id="UP000729733"/>
    </source>
</evidence>
<protein>
    <submittedName>
        <fullName evidence="1">DUF1997 domain-containing protein</fullName>
    </submittedName>
</protein>
<dbReference type="EMBL" id="JADWDC010000010">
    <property type="protein sequence ID" value="MCC0176611.1"/>
    <property type="molecule type" value="Genomic_DNA"/>
</dbReference>
<dbReference type="InterPro" id="IPR018971">
    <property type="entry name" value="DUF1997"/>
</dbReference>
<comment type="caution">
    <text evidence="1">The sequence shown here is derived from an EMBL/GenBank/DDBJ whole genome shotgun (WGS) entry which is preliminary data.</text>
</comment>
<dbReference type="Pfam" id="PF09366">
    <property type="entry name" value="DUF1997"/>
    <property type="match status" value="1"/>
</dbReference>
<accession>A0A964BR37</accession>
<dbReference type="Proteomes" id="UP000729733">
    <property type="component" value="Unassembled WGS sequence"/>
</dbReference>
<dbReference type="AlphaFoldDB" id="A0A964BR37"/>
<reference evidence="1" key="1">
    <citation type="journal article" date="2021" name="Antonie Van Leeuwenhoek">
        <title>Draft genome and description of Waterburya agarophytonicola gen. nov. sp. nov. (Pleurocapsales, Cyanobacteria): a seaweed symbiont.</title>
        <authorList>
            <person name="Bonthond G."/>
            <person name="Shalygin S."/>
            <person name="Bayer T."/>
            <person name="Weinberger F."/>
        </authorList>
    </citation>
    <scope>NUCLEOTIDE SEQUENCE</scope>
    <source>
        <strain evidence="1">KI4</strain>
    </source>
</reference>
<gene>
    <name evidence="1" type="ORF">I4641_06415</name>
</gene>
<name>A0A964BR37_9CYAN</name>
<evidence type="ECO:0000313" key="1">
    <source>
        <dbReference type="EMBL" id="MCC0176611.1"/>
    </source>
</evidence>
<sequence>MQPNFIDRSQNSILEIPTSNPMQLTYTNSLENKKTFAFEVSFMGRMDMYSDADTVAEYLNAHEGWFCRCAQPMKVDPLGNNGYVLTVGKYGSFGYEVEPKMGVILHPPVGRVYQMETIPIPDYNTVGYEVNYQALMELSEVSGDSQAETKGSLFSRKQIIPERITQVNWELNLSVEVEFPQFIHKLSSSLIQSTGDRLLGQIVRQVSPRLTYKVQEDFHTSHQLPIPPKSSRQLNKIYKTNSATI</sequence>
<dbReference type="RefSeq" id="WP_229639647.1">
    <property type="nucleotide sequence ID" value="NZ_JADWDC010000010.1"/>
</dbReference>
<organism evidence="1 2">
    <name type="scientific">Waterburya agarophytonicola KI4</name>
    <dbReference type="NCBI Taxonomy" id="2874699"/>
    <lineage>
        <taxon>Bacteria</taxon>
        <taxon>Bacillati</taxon>
        <taxon>Cyanobacteriota</taxon>
        <taxon>Cyanophyceae</taxon>
        <taxon>Pleurocapsales</taxon>
        <taxon>Hyellaceae</taxon>
        <taxon>Waterburya</taxon>
        <taxon>Waterburya agarophytonicola</taxon>
    </lineage>
</organism>
<keyword evidence="2" id="KW-1185">Reference proteome</keyword>
<proteinExistence type="predicted"/>